<accession>A0AAN6NM73</accession>
<comment type="caution">
    <text evidence="1">The sequence shown here is derived from an EMBL/GenBank/DDBJ whole genome shotgun (WGS) entry which is preliminary data.</text>
</comment>
<keyword evidence="2" id="KW-1185">Reference proteome</keyword>
<gene>
    <name evidence="1" type="ORF">QBC32DRAFT_224248</name>
</gene>
<name>A0AAN6NM73_9PEZI</name>
<reference evidence="1" key="1">
    <citation type="journal article" date="2023" name="Mol. Phylogenet. Evol.">
        <title>Genome-scale phylogeny and comparative genomics of the fungal order Sordariales.</title>
        <authorList>
            <person name="Hensen N."/>
            <person name="Bonometti L."/>
            <person name="Westerberg I."/>
            <person name="Brannstrom I.O."/>
            <person name="Guillou S."/>
            <person name="Cros-Aarteil S."/>
            <person name="Calhoun S."/>
            <person name="Haridas S."/>
            <person name="Kuo A."/>
            <person name="Mondo S."/>
            <person name="Pangilinan J."/>
            <person name="Riley R."/>
            <person name="LaButti K."/>
            <person name="Andreopoulos B."/>
            <person name="Lipzen A."/>
            <person name="Chen C."/>
            <person name="Yan M."/>
            <person name="Daum C."/>
            <person name="Ng V."/>
            <person name="Clum A."/>
            <person name="Steindorff A."/>
            <person name="Ohm R.A."/>
            <person name="Martin F."/>
            <person name="Silar P."/>
            <person name="Natvig D.O."/>
            <person name="Lalanne C."/>
            <person name="Gautier V."/>
            <person name="Ament-Velasquez S.L."/>
            <person name="Kruys A."/>
            <person name="Hutchinson M.I."/>
            <person name="Powell A.J."/>
            <person name="Barry K."/>
            <person name="Miller A.N."/>
            <person name="Grigoriev I.V."/>
            <person name="Debuchy R."/>
            <person name="Gladieux P."/>
            <person name="Hiltunen Thoren M."/>
            <person name="Johannesson H."/>
        </authorList>
    </citation>
    <scope>NUCLEOTIDE SEQUENCE</scope>
    <source>
        <strain evidence="1">CBS 626.80</strain>
    </source>
</reference>
<dbReference type="Proteomes" id="UP001303222">
    <property type="component" value="Unassembled WGS sequence"/>
</dbReference>
<dbReference type="AlphaFoldDB" id="A0AAN6NM73"/>
<proteinExistence type="predicted"/>
<protein>
    <submittedName>
        <fullName evidence="1">Uncharacterized protein</fullName>
    </submittedName>
</protein>
<reference evidence="1" key="2">
    <citation type="submission" date="2023-06" db="EMBL/GenBank/DDBJ databases">
        <authorList>
            <consortium name="Lawrence Berkeley National Laboratory"/>
            <person name="Mondo S.J."/>
            <person name="Hensen N."/>
            <person name="Bonometti L."/>
            <person name="Westerberg I."/>
            <person name="Brannstrom I.O."/>
            <person name="Guillou S."/>
            <person name="Cros-Aarteil S."/>
            <person name="Calhoun S."/>
            <person name="Haridas S."/>
            <person name="Kuo A."/>
            <person name="Pangilinan J."/>
            <person name="Riley R."/>
            <person name="Labutti K."/>
            <person name="Andreopoulos B."/>
            <person name="Lipzen A."/>
            <person name="Chen C."/>
            <person name="Yanf M."/>
            <person name="Daum C."/>
            <person name="Ng V."/>
            <person name="Clum A."/>
            <person name="Steindorff A."/>
            <person name="Ohm R."/>
            <person name="Martin F."/>
            <person name="Silar P."/>
            <person name="Natvig D."/>
            <person name="Lalanne C."/>
            <person name="Gautier V."/>
            <person name="Ament-Velasquez S.L."/>
            <person name="Kruys A."/>
            <person name="Hutchinson M.I."/>
            <person name="Powell A.J."/>
            <person name="Barry K."/>
            <person name="Miller A.N."/>
            <person name="Grigoriev I.V."/>
            <person name="Debuchy R."/>
            <person name="Gladieux P."/>
            <person name="Thoren M.H."/>
            <person name="Johannesson H."/>
        </authorList>
    </citation>
    <scope>NUCLEOTIDE SEQUENCE</scope>
    <source>
        <strain evidence="1">CBS 626.80</strain>
    </source>
</reference>
<dbReference type="EMBL" id="MU859357">
    <property type="protein sequence ID" value="KAK3947413.1"/>
    <property type="molecule type" value="Genomic_DNA"/>
</dbReference>
<organism evidence="1 2">
    <name type="scientific">Pseudoneurospora amorphoporcata</name>
    <dbReference type="NCBI Taxonomy" id="241081"/>
    <lineage>
        <taxon>Eukaryota</taxon>
        <taxon>Fungi</taxon>
        <taxon>Dikarya</taxon>
        <taxon>Ascomycota</taxon>
        <taxon>Pezizomycotina</taxon>
        <taxon>Sordariomycetes</taxon>
        <taxon>Sordariomycetidae</taxon>
        <taxon>Sordariales</taxon>
        <taxon>Sordariaceae</taxon>
        <taxon>Pseudoneurospora</taxon>
    </lineage>
</organism>
<sequence length="74" mass="9034">MASTVKLSPIWRTLPFDLVLEILDHFTDNVIASCDISYIRDFDSDFHDQVYRHWQAFRQDSLFRSQRPRFERHF</sequence>
<evidence type="ECO:0000313" key="1">
    <source>
        <dbReference type="EMBL" id="KAK3947413.1"/>
    </source>
</evidence>
<evidence type="ECO:0000313" key="2">
    <source>
        <dbReference type="Proteomes" id="UP001303222"/>
    </source>
</evidence>